<evidence type="ECO:0000313" key="4">
    <source>
        <dbReference type="Proteomes" id="UP000518300"/>
    </source>
</evidence>
<organism evidence="3 4">
    <name type="scientific">Pyxidicoccus fallax</name>
    <dbReference type="NCBI Taxonomy" id="394095"/>
    <lineage>
        <taxon>Bacteria</taxon>
        <taxon>Pseudomonadati</taxon>
        <taxon>Myxococcota</taxon>
        <taxon>Myxococcia</taxon>
        <taxon>Myxococcales</taxon>
        <taxon>Cystobacterineae</taxon>
        <taxon>Myxococcaceae</taxon>
        <taxon>Pyxidicoccus</taxon>
    </lineage>
</organism>
<dbReference type="InterPro" id="IPR005532">
    <property type="entry name" value="SUMF_dom"/>
</dbReference>
<dbReference type="Gene3D" id="3.90.1580.10">
    <property type="entry name" value="paralog of FGE (formylglycine-generating enzyme)"/>
    <property type="match status" value="1"/>
</dbReference>
<protein>
    <submittedName>
        <fullName evidence="3">Formylglycine-generating enzyme family protein</fullName>
    </submittedName>
</protein>
<gene>
    <name evidence="3" type="ORF">HG543_07095</name>
</gene>
<dbReference type="Proteomes" id="UP000518300">
    <property type="component" value="Unassembled WGS sequence"/>
</dbReference>
<evidence type="ECO:0000313" key="3">
    <source>
        <dbReference type="EMBL" id="NMO14625.1"/>
    </source>
</evidence>
<keyword evidence="4" id="KW-1185">Reference proteome</keyword>
<evidence type="ECO:0000259" key="2">
    <source>
        <dbReference type="Pfam" id="PF03781"/>
    </source>
</evidence>
<dbReference type="PANTHER" id="PTHR23150:SF19">
    <property type="entry name" value="FORMYLGLYCINE-GENERATING ENZYME"/>
    <property type="match status" value="1"/>
</dbReference>
<feature type="compositionally biased region" description="Basic and acidic residues" evidence="1">
    <location>
        <begin position="1"/>
        <end position="10"/>
    </location>
</feature>
<evidence type="ECO:0000256" key="1">
    <source>
        <dbReference type="SAM" id="MobiDB-lite"/>
    </source>
</evidence>
<dbReference type="InterPro" id="IPR042095">
    <property type="entry name" value="SUMF_sf"/>
</dbReference>
<feature type="domain" description="Sulfatase-modifying factor enzyme-like" evidence="2">
    <location>
        <begin position="26"/>
        <end position="328"/>
    </location>
</feature>
<dbReference type="Pfam" id="PF03781">
    <property type="entry name" value="FGE-sulfatase"/>
    <property type="match status" value="1"/>
</dbReference>
<dbReference type="EMBL" id="JABBJJ010000022">
    <property type="protein sequence ID" value="NMO14625.1"/>
    <property type="molecule type" value="Genomic_DNA"/>
</dbReference>
<dbReference type="SUPFAM" id="SSF56436">
    <property type="entry name" value="C-type lectin-like"/>
    <property type="match status" value="1"/>
</dbReference>
<dbReference type="InterPro" id="IPR051043">
    <property type="entry name" value="Sulfatase_Mod_Factor_Kinase"/>
</dbReference>
<name>A0A848LCT9_9BACT</name>
<feature type="region of interest" description="Disordered" evidence="1">
    <location>
        <begin position="1"/>
        <end position="25"/>
    </location>
</feature>
<dbReference type="AlphaFoldDB" id="A0A848LCT9"/>
<proteinExistence type="predicted"/>
<dbReference type="GO" id="GO:0120147">
    <property type="term" value="F:formylglycine-generating oxidase activity"/>
    <property type="evidence" value="ECO:0007669"/>
    <property type="project" value="TreeGrafter"/>
</dbReference>
<sequence length="334" mass="36766">MSSEAVRLDPEPSGASEPSAGEAPFPDMVWIPGGTYWMGSDHHYPEEAPAHQVTVSGFWMDRFTVTNMQFARFVDATKYVTVAERPLNPADYPGALPELLAPGSLVFRKPPGRVDLRDISNWWAYVPGAFWRHPEGPGSNLKGRGKHPVVHLAFEDAEAYAKWAGKALPTEAEWEKAARGGLDRREYCWGDELAPGGKHLANTWQGEFPWQSLREDGFEGTCPVGSFPPNGYGLHEMAGNVWEWTTDWFQSRHTGNKGKACCIPVNPRGPAQPAGSQDPAQPQVNIPRRVLKGGSHLCAPNYCRRYRPAARSPQAVDSGACHIGFRCIVRPAAP</sequence>
<comment type="caution">
    <text evidence="3">The sequence shown here is derived from an EMBL/GenBank/DDBJ whole genome shotgun (WGS) entry which is preliminary data.</text>
</comment>
<dbReference type="PANTHER" id="PTHR23150">
    <property type="entry name" value="SULFATASE MODIFYING FACTOR 1, 2"/>
    <property type="match status" value="1"/>
</dbReference>
<reference evidence="3 4" key="1">
    <citation type="submission" date="2020-04" db="EMBL/GenBank/DDBJ databases">
        <title>Draft genome of Pyxidicoccus fallax type strain.</title>
        <authorList>
            <person name="Whitworth D.E."/>
        </authorList>
    </citation>
    <scope>NUCLEOTIDE SEQUENCE [LARGE SCALE GENOMIC DNA]</scope>
    <source>
        <strain evidence="3 4">DSM 14698</strain>
    </source>
</reference>
<accession>A0A848LCT9</accession>
<dbReference type="InterPro" id="IPR016187">
    <property type="entry name" value="CTDL_fold"/>
</dbReference>